<dbReference type="Proteomes" id="UP001529510">
    <property type="component" value="Unassembled WGS sequence"/>
</dbReference>
<organism evidence="2 3">
    <name type="scientific">Cirrhinus mrigala</name>
    <name type="common">Mrigala</name>
    <dbReference type="NCBI Taxonomy" id="683832"/>
    <lineage>
        <taxon>Eukaryota</taxon>
        <taxon>Metazoa</taxon>
        <taxon>Chordata</taxon>
        <taxon>Craniata</taxon>
        <taxon>Vertebrata</taxon>
        <taxon>Euteleostomi</taxon>
        <taxon>Actinopterygii</taxon>
        <taxon>Neopterygii</taxon>
        <taxon>Teleostei</taxon>
        <taxon>Ostariophysi</taxon>
        <taxon>Cypriniformes</taxon>
        <taxon>Cyprinidae</taxon>
        <taxon>Labeoninae</taxon>
        <taxon>Labeonini</taxon>
        <taxon>Cirrhinus</taxon>
    </lineage>
</organism>
<gene>
    <name evidence="2" type="ORF">M9458_014627</name>
</gene>
<feature type="region of interest" description="Disordered" evidence="1">
    <location>
        <begin position="1"/>
        <end position="31"/>
    </location>
</feature>
<feature type="non-terminal residue" evidence="2">
    <location>
        <position position="72"/>
    </location>
</feature>
<evidence type="ECO:0000256" key="1">
    <source>
        <dbReference type="SAM" id="MobiDB-lite"/>
    </source>
</evidence>
<dbReference type="EMBL" id="JAMKFB020000007">
    <property type="protein sequence ID" value="KAL0187528.1"/>
    <property type="molecule type" value="Genomic_DNA"/>
</dbReference>
<dbReference type="AlphaFoldDB" id="A0ABD0QNC2"/>
<evidence type="ECO:0000313" key="3">
    <source>
        <dbReference type="Proteomes" id="UP001529510"/>
    </source>
</evidence>
<proteinExistence type="predicted"/>
<reference evidence="2 3" key="1">
    <citation type="submission" date="2024-05" db="EMBL/GenBank/DDBJ databases">
        <title>Genome sequencing and assembly of Indian major carp, Cirrhinus mrigala (Hamilton, 1822).</title>
        <authorList>
            <person name="Mohindra V."/>
            <person name="Chowdhury L.M."/>
            <person name="Lal K."/>
            <person name="Jena J.K."/>
        </authorList>
    </citation>
    <scope>NUCLEOTIDE SEQUENCE [LARGE SCALE GENOMIC DNA]</scope>
    <source>
        <strain evidence="2">CM1030</strain>
        <tissue evidence="2">Blood</tissue>
    </source>
</reference>
<accession>A0ABD0QNC2</accession>
<evidence type="ECO:0000313" key="2">
    <source>
        <dbReference type="EMBL" id="KAL0187528.1"/>
    </source>
</evidence>
<sequence>MPTTNRKPEPMLKTGPEPAVPSTPEPKTASMSIRKASAVEWIINLDATEQTPIFVPAIFLLCWSHPESFLAP</sequence>
<comment type="caution">
    <text evidence="2">The sequence shown here is derived from an EMBL/GenBank/DDBJ whole genome shotgun (WGS) entry which is preliminary data.</text>
</comment>
<protein>
    <submittedName>
        <fullName evidence="2">Uncharacterized protein</fullName>
    </submittedName>
</protein>
<feature type="compositionally biased region" description="Basic and acidic residues" evidence="1">
    <location>
        <begin position="1"/>
        <end position="10"/>
    </location>
</feature>
<name>A0ABD0QNC2_CIRMR</name>
<keyword evidence="3" id="KW-1185">Reference proteome</keyword>